<comment type="caution">
    <text evidence="1">The sequence shown here is derived from an EMBL/GenBank/DDBJ whole genome shotgun (WGS) entry which is preliminary data.</text>
</comment>
<keyword evidence="2" id="KW-1185">Reference proteome</keyword>
<evidence type="ECO:0000313" key="1">
    <source>
        <dbReference type="EMBL" id="KAJ1118256.1"/>
    </source>
</evidence>
<proteinExistence type="predicted"/>
<name>A0AAV7NRZ5_PLEWA</name>
<organism evidence="1 2">
    <name type="scientific">Pleurodeles waltl</name>
    <name type="common">Iberian ribbed newt</name>
    <dbReference type="NCBI Taxonomy" id="8319"/>
    <lineage>
        <taxon>Eukaryota</taxon>
        <taxon>Metazoa</taxon>
        <taxon>Chordata</taxon>
        <taxon>Craniata</taxon>
        <taxon>Vertebrata</taxon>
        <taxon>Euteleostomi</taxon>
        <taxon>Amphibia</taxon>
        <taxon>Batrachia</taxon>
        <taxon>Caudata</taxon>
        <taxon>Salamandroidea</taxon>
        <taxon>Salamandridae</taxon>
        <taxon>Pleurodelinae</taxon>
        <taxon>Pleurodeles</taxon>
    </lineage>
</organism>
<dbReference type="Proteomes" id="UP001066276">
    <property type="component" value="Chromosome 8"/>
</dbReference>
<dbReference type="EMBL" id="JANPWB010000012">
    <property type="protein sequence ID" value="KAJ1118256.1"/>
    <property type="molecule type" value="Genomic_DNA"/>
</dbReference>
<gene>
    <name evidence="1" type="ORF">NDU88_006451</name>
</gene>
<dbReference type="AlphaFoldDB" id="A0AAV7NRZ5"/>
<sequence length="73" mass="8196">MKAYVQGITAQFIYKKIMIKQDRGNQLAQAILRLKVALASAIRYGCSDEQTIQAQLINRRSQKGENIKEKVGG</sequence>
<protein>
    <submittedName>
        <fullName evidence="1">Uncharacterized protein</fullName>
    </submittedName>
</protein>
<accession>A0AAV7NRZ5</accession>
<reference evidence="1" key="1">
    <citation type="journal article" date="2022" name="bioRxiv">
        <title>Sequencing and chromosome-scale assembly of the giantPleurodeles waltlgenome.</title>
        <authorList>
            <person name="Brown T."/>
            <person name="Elewa A."/>
            <person name="Iarovenko S."/>
            <person name="Subramanian E."/>
            <person name="Araus A.J."/>
            <person name="Petzold A."/>
            <person name="Susuki M."/>
            <person name="Suzuki K.-i.T."/>
            <person name="Hayashi T."/>
            <person name="Toyoda A."/>
            <person name="Oliveira C."/>
            <person name="Osipova E."/>
            <person name="Leigh N.D."/>
            <person name="Simon A."/>
            <person name="Yun M.H."/>
        </authorList>
    </citation>
    <scope>NUCLEOTIDE SEQUENCE</scope>
    <source>
        <strain evidence="1">20211129_DDA</strain>
        <tissue evidence="1">Liver</tissue>
    </source>
</reference>
<evidence type="ECO:0000313" key="2">
    <source>
        <dbReference type="Proteomes" id="UP001066276"/>
    </source>
</evidence>